<dbReference type="Proteomes" id="UP001610446">
    <property type="component" value="Unassembled WGS sequence"/>
</dbReference>
<feature type="transmembrane region" description="Helical" evidence="5">
    <location>
        <begin position="438"/>
        <end position="455"/>
    </location>
</feature>
<accession>A0ABR4J3Y6</accession>
<dbReference type="Pfam" id="PF01494">
    <property type="entry name" value="FAD_binding_3"/>
    <property type="match status" value="1"/>
</dbReference>
<feature type="domain" description="FAD-binding" evidence="6">
    <location>
        <begin position="10"/>
        <end position="335"/>
    </location>
</feature>
<evidence type="ECO:0000256" key="1">
    <source>
        <dbReference type="ARBA" id="ARBA00007992"/>
    </source>
</evidence>
<evidence type="ECO:0000256" key="3">
    <source>
        <dbReference type="ARBA" id="ARBA00022827"/>
    </source>
</evidence>
<dbReference type="PRINTS" id="PR00420">
    <property type="entry name" value="RNGMNOXGNASE"/>
</dbReference>
<organism evidence="7 8">
    <name type="scientific">Aspergillus pseudoustus</name>
    <dbReference type="NCBI Taxonomy" id="1810923"/>
    <lineage>
        <taxon>Eukaryota</taxon>
        <taxon>Fungi</taxon>
        <taxon>Dikarya</taxon>
        <taxon>Ascomycota</taxon>
        <taxon>Pezizomycotina</taxon>
        <taxon>Eurotiomycetes</taxon>
        <taxon>Eurotiomycetidae</taxon>
        <taxon>Eurotiales</taxon>
        <taxon>Aspergillaceae</taxon>
        <taxon>Aspergillus</taxon>
        <taxon>Aspergillus subgen. Nidulantes</taxon>
    </lineage>
</organism>
<comment type="similarity">
    <text evidence="1">Belongs to the paxM FAD-dependent monooxygenase family.</text>
</comment>
<evidence type="ECO:0000313" key="8">
    <source>
        <dbReference type="Proteomes" id="UP001610446"/>
    </source>
</evidence>
<evidence type="ECO:0000256" key="4">
    <source>
        <dbReference type="ARBA" id="ARBA00023002"/>
    </source>
</evidence>
<keyword evidence="5" id="KW-0812">Transmembrane</keyword>
<protein>
    <recommendedName>
        <fullName evidence="6">FAD-binding domain-containing protein</fullName>
    </recommendedName>
</protein>
<proteinExistence type="inferred from homology"/>
<keyword evidence="8" id="KW-1185">Reference proteome</keyword>
<evidence type="ECO:0000256" key="2">
    <source>
        <dbReference type="ARBA" id="ARBA00022630"/>
    </source>
</evidence>
<keyword evidence="5" id="KW-1133">Transmembrane helix</keyword>
<dbReference type="PANTHER" id="PTHR47356">
    <property type="entry name" value="FAD-DEPENDENT MONOOXYGENASE ASQG-RELATED"/>
    <property type="match status" value="1"/>
</dbReference>
<keyword evidence="4" id="KW-0560">Oxidoreductase</keyword>
<keyword evidence="5" id="KW-0472">Membrane</keyword>
<dbReference type="InterPro" id="IPR002938">
    <property type="entry name" value="FAD-bd"/>
</dbReference>
<evidence type="ECO:0000259" key="6">
    <source>
        <dbReference type="Pfam" id="PF01494"/>
    </source>
</evidence>
<sequence>MEDPKTSGLRVIIIGGAITGLTLAHCLDKADIDYVVLEKHQDIRANIGGSIGLQPNGLRILDQVGVYDHLKKWRNDTDVMKPILPDGFCLGYPMTMVRRAGVLDALYTSLKDQSKIKLGAKVVSINRSLAPDGRLRVDTEDGQHYTGDVVVGADGVHGIARAQMWRMMDQKKPGMITDQERESMTVDYIGIFGITEPIESITDSLNPTEMYVPSYPKANWFVQAHVDNTVTWCLNLRLDKTYLLREFHRWSPEQVSEKMKDFLEYDIWGSIKFRHLWERTTTVSAAPLYEGLMTTWTFGGIACIGDSVFKLTTVTGKGANISIESAAALANTLHQLSVRERKPSNAEIQAALAESVEGVQRKLRTVSAVSYRATRVCTLESVQEWFFFRYLCPMTWRILFSVTFNEFRTAETLSYLPLPHRAIRAAERLGNAQRRKKMMIGLGALIGLGVCYYCFPL</sequence>
<gene>
    <name evidence="7" type="ORF">BJY01DRAFT_239054</name>
</gene>
<keyword evidence="3" id="KW-0274">FAD</keyword>
<evidence type="ECO:0000256" key="5">
    <source>
        <dbReference type="SAM" id="Phobius"/>
    </source>
</evidence>
<dbReference type="InterPro" id="IPR050562">
    <property type="entry name" value="FAD_mOase_fung"/>
</dbReference>
<keyword evidence="2" id="KW-0285">Flavoprotein</keyword>
<reference evidence="7 8" key="1">
    <citation type="submission" date="2024-07" db="EMBL/GenBank/DDBJ databases">
        <title>Section-level genome sequencing and comparative genomics of Aspergillus sections Usti and Cavernicolus.</title>
        <authorList>
            <consortium name="Lawrence Berkeley National Laboratory"/>
            <person name="Nybo J.L."/>
            <person name="Vesth T.C."/>
            <person name="Theobald S."/>
            <person name="Frisvad J.C."/>
            <person name="Larsen T.O."/>
            <person name="Kjaerboelling I."/>
            <person name="Rothschild-Mancinelli K."/>
            <person name="Lyhne E.K."/>
            <person name="Kogle M.E."/>
            <person name="Barry K."/>
            <person name="Clum A."/>
            <person name="Na H."/>
            <person name="Ledsgaard L."/>
            <person name="Lin J."/>
            <person name="Lipzen A."/>
            <person name="Kuo A."/>
            <person name="Riley R."/>
            <person name="Mondo S."/>
            <person name="Labutti K."/>
            <person name="Haridas S."/>
            <person name="Pangalinan J."/>
            <person name="Salamov A.A."/>
            <person name="Simmons B.A."/>
            <person name="Magnuson J.K."/>
            <person name="Chen J."/>
            <person name="Drula E."/>
            <person name="Henrissat B."/>
            <person name="Wiebenga A."/>
            <person name="Lubbers R.J."/>
            <person name="Gomes A.C."/>
            <person name="Makela M.R."/>
            <person name="Stajich J."/>
            <person name="Grigoriev I.V."/>
            <person name="Mortensen U.H."/>
            <person name="De Vries R.P."/>
            <person name="Baker S.E."/>
            <person name="Andersen M.R."/>
        </authorList>
    </citation>
    <scope>NUCLEOTIDE SEQUENCE [LARGE SCALE GENOMIC DNA]</scope>
    <source>
        <strain evidence="7 8">CBS 123904</strain>
    </source>
</reference>
<evidence type="ECO:0000313" key="7">
    <source>
        <dbReference type="EMBL" id="KAL2834694.1"/>
    </source>
</evidence>
<dbReference type="InterPro" id="IPR036188">
    <property type="entry name" value="FAD/NAD-bd_sf"/>
</dbReference>
<dbReference type="Gene3D" id="3.50.50.60">
    <property type="entry name" value="FAD/NAD(P)-binding domain"/>
    <property type="match status" value="1"/>
</dbReference>
<dbReference type="PANTHER" id="PTHR47356:SF2">
    <property type="entry name" value="FAD-BINDING DOMAIN-CONTAINING PROTEIN-RELATED"/>
    <property type="match status" value="1"/>
</dbReference>
<dbReference type="SUPFAM" id="SSF51905">
    <property type="entry name" value="FAD/NAD(P)-binding domain"/>
    <property type="match status" value="1"/>
</dbReference>
<comment type="caution">
    <text evidence="7">The sequence shown here is derived from an EMBL/GenBank/DDBJ whole genome shotgun (WGS) entry which is preliminary data.</text>
</comment>
<name>A0ABR4J3Y6_9EURO</name>
<dbReference type="EMBL" id="JBFXLU010000216">
    <property type="protein sequence ID" value="KAL2834694.1"/>
    <property type="molecule type" value="Genomic_DNA"/>
</dbReference>